<feature type="domain" description="PDZ" evidence="7">
    <location>
        <begin position="981"/>
        <end position="1058"/>
    </location>
</feature>
<feature type="region of interest" description="Disordered" evidence="5">
    <location>
        <begin position="268"/>
        <end position="314"/>
    </location>
</feature>
<dbReference type="OrthoDB" id="6516566at2759"/>
<gene>
    <name evidence="8" type="ORF">GPM918_LOCUS17060</name>
    <name evidence="9" type="ORF">SRO942_LOCUS17059</name>
</gene>
<dbReference type="PANTHER" id="PTHR12587">
    <property type="entry name" value="LAR INTERACTING PROTEIN LIP -RELATED PROTEIN"/>
    <property type="match status" value="1"/>
</dbReference>
<feature type="domain" description="SAM" evidence="6">
    <location>
        <begin position="1461"/>
        <end position="1519"/>
    </location>
</feature>
<dbReference type="EMBL" id="CAJOBC010004608">
    <property type="protein sequence ID" value="CAF3834264.1"/>
    <property type="molecule type" value="Genomic_DNA"/>
</dbReference>
<dbReference type="SUPFAM" id="SSF47769">
    <property type="entry name" value="SAM/Pointed domain"/>
    <property type="match status" value="3"/>
</dbReference>
<dbReference type="SMART" id="SM00228">
    <property type="entry name" value="PDZ"/>
    <property type="match status" value="7"/>
</dbReference>
<feature type="domain" description="SAM" evidence="6">
    <location>
        <begin position="1544"/>
        <end position="1575"/>
    </location>
</feature>
<dbReference type="SMART" id="SM00454">
    <property type="entry name" value="SAM"/>
    <property type="match status" value="3"/>
</dbReference>
<feature type="domain" description="PDZ" evidence="7">
    <location>
        <begin position="385"/>
        <end position="472"/>
    </location>
</feature>
<accession>A0A814LL64</accession>
<organism evidence="8 10">
    <name type="scientific">Didymodactylos carnosus</name>
    <dbReference type="NCBI Taxonomy" id="1234261"/>
    <lineage>
        <taxon>Eukaryota</taxon>
        <taxon>Metazoa</taxon>
        <taxon>Spiralia</taxon>
        <taxon>Gnathifera</taxon>
        <taxon>Rotifera</taxon>
        <taxon>Eurotatoria</taxon>
        <taxon>Bdelloidea</taxon>
        <taxon>Philodinida</taxon>
        <taxon>Philodinidae</taxon>
        <taxon>Didymodactylos</taxon>
    </lineage>
</organism>
<dbReference type="PROSITE" id="PS50105">
    <property type="entry name" value="SAM_DOMAIN"/>
    <property type="match status" value="3"/>
</dbReference>
<feature type="domain" description="SAM" evidence="6">
    <location>
        <begin position="1382"/>
        <end position="1446"/>
    </location>
</feature>
<dbReference type="GO" id="GO:0007528">
    <property type="term" value="P:neuromuscular junction development"/>
    <property type="evidence" value="ECO:0007669"/>
    <property type="project" value="TreeGrafter"/>
</dbReference>
<proteinExistence type="inferred from homology"/>
<evidence type="ECO:0000256" key="4">
    <source>
        <dbReference type="SAM" id="Coils"/>
    </source>
</evidence>
<dbReference type="InterPro" id="IPR029515">
    <property type="entry name" value="Liprin"/>
</dbReference>
<comment type="similarity">
    <text evidence="1">Belongs to the liprin family. Liprin-beta subfamily.</text>
</comment>
<feature type="domain" description="PDZ" evidence="7">
    <location>
        <begin position="504"/>
        <end position="575"/>
    </location>
</feature>
<feature type="compositionally biased region" description="Polar residues" evidence="5">
    <location>
        <begin position="586"/>
        <end position="598"/>
    </location>
</feature>
<dbReference type="InterPro" id="IPR001478">
    <property type="entry name" value="PDZ"/>
</dbReference>
<feature type="region of interest" description="Disordered" evidence="5">
    <location>
        <begin position="1344"/>
        <end position="1365"/>
    </location>
</feature>
<dbReference type="Pfam" id="PF00595">
    <property type="entry name" value="PDZ"/>
    <property type="match status" value="5"/>
</dbReference>
<feature type="compositionally biased region" description="Low complexity" evidence="5">
    <location>
        <begin position="293"/>
        <end position="308"/>
    </location>
</feature>
<dbReference type="Pfam" id="PF00536">
    <property type="entry name" value="SAM_1"/>
    <property type="match status" value="2"/>
</dbReference>
<keyword evidence="10" id="KW-1185">Reference proteome</keyword>
<dbReference type="CDD" id="cd00136">
    <property type="entry name" value="PDZ_canonical"/>
    <property type="match status" value="1"/>
</dbReference>
<dbReference type="Proteomes" id="UP000681722">
    <property type="component" value="Unassembled WGS sequence"/>
</dbReference>
<dbReference type="GO" id="GO:0048786">
    <property type="term" value="C:presynaptic active zone"/>
    <property type="evidence" value="ECO:0007669"/>
    <property type="project" value="TreeGrafter"/>
</dbReference>
<protein>
    <submittedName>
        <fullName evidence="8">Uncharacterized protein</fullName>
    </submittedName>
</protein>
<keyword evidence="2" id="KW-0677">Repeat</keyword>
<feature type="domain" description="PDZ" evidence="7">
    <location>
        <begin position="9"/>
        <end position="76"/>
    </location>
</feature>
<comment type="caution">
    <text evidence="8">The sequence shown here is derived from an EMBL/GenBank/DDBJ whole genome shotgun (WGS) entry which is preliminary data.</text>
</comment>
<evidence type="ECO:0000256" key="2">
    <source>
        <dbReference type="ARBA" id="ARBA00022737"/>
    </source>
</evidence>
<evidence type="ECO:0000256" key="3">
    <source>
        <dbReference type="ARBA" id="ARBA00023054"/>
    </source>
</evidence>
<evidence type="ECO:0000259" key="7">
    <source>
        <dbReference type="PROSITE" id="PS50106"/>
    </source>
</evidence>
<keyword evidence="3 4" id="KW-0175">Coiled coil</keyword>
<evidence type="ECO:0000313" key="8">
    <source>
        <dbReference type="EMBL" id="CAF1066680.1"/>
    </source>
</evidence>
<dbReference type="InterPro" id="IPR036034">
    <property type="entry name" value="PDZ_sf"/>
</dbReference>
<feature type="region of interest" description="Disordered" evidence="5">
    <location>
        <begin position="586"/>
        <end position="610"/>
    </location>
</feature>
<reference evidence="8" key="1">
    <citation type="submission" date="2021-02" db="EMBL/GenBank/DDBJ databases">
        <authorList>
            <person name="Nowell W R."/>
        </authorList>
    </citation>
    <scope>NUCLEOTIDE SEQUENCE</scope>
</reference>
<feature type="coiled-coil region" evidence="4">
    <location>
        <begin position="1136"/>
        <end position="1177"/>
    </location>
</feature>
<evidence type="ECO:0000259" key="6">
    <source>
        <dbReference type="PROSITE" id="PS50105"/>
    </source>
</evidence>
<dbReference type="Gene3D" id="1.10.150.50">
    <property type="entry name" value="Transcription Factor, Ets-1"/>
    <property type="match status" value="3"/>
</dbReference>
<dbReference type="PANTHER" id="PTHR12587:SF14">
    <property type="entry name" value="AT31531P"/>
    <property type="match status" value="1"/>
</dbReference>
<evidence type="ECO:0000313" key="10">
    <source>
        <dbReference type="Proteomes" id="UP000663829"/>
    </source>
</evidence>
<name>A0A814LL64_9BILA</name>
<feature type="region of interest" description="Disordered" evidence="5">
    <location>
        <begin position="1212"/>
        <end position="1241"/>
    </location>
</feature>
<feature type="compositionally biased region" description="Polar residues" evidence="5">
    <location>
        <begin position="98"/>
        <end position="131"/>
    </location>
</feature>
<evidence type="ECO:0000256" key="5">
    <source>
        <dbReference type="SAM" id="MobiDB-lite"/>
    </source>
</evidence>
<dbReference type="FunFam" id="1.10.150.50:FF:000005">
    <property type="entry name" value="Liprin-beta-1 isoform 1"/>
    <property type="match status" value="1"/>
</dbReference>
<dbReference type="InterPro" id="IPR037618">
    <property type="entry name" value="LIPB1/2_SAM_2nd"/>
</dbReference>
<dbReference type="SUPFAM" id="SSF50156">
    <property type="entry name" value="PDZ domain-like"/>
    <property type="match status" value="7"/>
</dbReference>
<dbReference type="PROSITE" id="PS50106">
    <property type="entry name" value="PDZ"/>
    <property type="match status" value="5"/>
</dbReference>
<feature type="compositionally biased region" description="Low complexity" evidence="5">
    <location>
        <begin position="1356"/>
        <end position="1365"/>
    </location>
</feature>
<dbReference type="InterPro" id="IPR013761">
    <property type="entry name" value="SAM/pointed_sf"/>
</dbReference>
<dbReference type="InterPro" id="IPR001660">
    <property type="entry name" value="SAM"/>
</dbReference>
<sequence length="1683" mass="191725">MQRAPRICEIKMKPEDTSFGFAVANGNGGSGLYIQDVVPNSQAYLAGLRKNDRILEVDGKKVEDDESLSIIAKIGKAKSKRAVKLFVADTHTYKHYKTNNQKFNPRSAAPSITNQSRSRASSRGPSIQMETNGDAPRYISEPQPSPEHDDDIRLCTINRLNESDSFGIELIYHKHEHYHSLMLVGHQSLAQRAGIKNHDRLIEINGQNVEQFEHGHVTEKILQIRKPDPLNNRLQPLELLVCDEPTYRYYKQNNLTIHRYLRTVRRITSQSQPPSLSGRASFIESTRETRLASVRSNDSDTSSSTRPSIVQQQPSTIEAIVRPPPLSIIDNYPTHPPQEHFSARSPIVNHPPSTIEAIIRPPPLSIIDNYPTHPSQQHSSLQPRTLEIRKDSRLGDGFGFTFQTCRSETPYRPFNHIITSVDKAAPRSKDLNINDYILSINNDDVETLTHEQLQDKLKQMPNNKDVAFLVAEKDAHRIHTQQLLNSLAQKQSNTQQISDNNVRTYQLQKSPNGYGFRVTYQSNDLNSFTPPQINYVAPNSPASAQGLRTGDYILRVNNRGVEHSNQKEFKELMENEKTYRTIHRTSPISNNTQNTGSRYTIPEPNRDRNDRYSSHLILPQVVPDHQRSSPTPTPTIHGSNRPLSRAAVDVIDGKLMLRFCRLNTIPGTHFGFELQSDENKRHVIKDVKHDSPAAKAGVHNEDRVVEVNNENVVNKSHKDVETLIKNASNDGLLRLLIEPSNVKAVSGTKAKTKSLTSLIDPAIYHNKGSELFVGQNTPYTNNSSRPHYNPYISQKNQESTMVRHMSTSGIDNVGSFDQDYFPYNVNDFNQPPHYSTGSTSAINPYISQQNIPLDPLPRQCLIIRDPKFRGCGFKLLESDNYDTPIITEVKQNSPARRSGLAEGDHLIYIDERNVQVIKLFNEMIQLIQQRFEERGEITLVTLTPAAYNTLKREGGYLKTDQFNYLYPNDELKEIFPPRLCKIQLLDHERDFGFTLQKANPINIKDVTKGSASYEYGLRPDDKILEINERDTTTLTPEQIVEMIDSGKRKRNINLLVISNSGYNWCQMHAVPLNSSLPFVKIVDRHVTNIETYTRREVVVTFTLFLSQEYVQEYSEPYRNIDIINSNTVDSSFFAEINHFKARLNALEKERYELEEKVKRLQDENETYKTKLTLKEKEYNSKSTSALNNGHSTPQSIIAQFIIPMLSSRYLPMESQKTSSFPPPRSKTRSHTGHDGLASAPYHNPLTKLRLDVLHRASSAEPMITREISTPVRDKQRTSTRTLPSNDRAHSCRFDQSGYISDGPSHKYSLYKKSSATNLDKNKSSSAKGLKSIFGKIIRTNSGSFRDDNSDHSPFQRGGLRATTGGRTTFKPLNALETTFSRWSTEQVINWLYGIGLGQYTSECRKYVKNGLQLLQATPQELEKDIGMRNPLHRKKLQLCLNGLCARKMEGEHINLLDTHWVQKWLDDIGLPQYKDYFAESKVDGRLLHNLTLEDLMYLNITNELHHLSIKRAIQVLRLNGFNPTCLKRRPANDDKNDMTEVMHWTNHRVMEWLRSIDLSEYAPNLRGSGIHGGLIVLESRFNSTILAEILSIPLSKTLLRRHLNMRFTELIGAEIQHRKYEYEKSTSFQPLTSHTKIKFSRGLFSHRRTKSVESEDLVCPINENGISPSLKLVLAHDSPTTVV</sequence>
<feature type="domain" description="PDZ" evidence="7">
    <location>
        <begin position="667"/>
        <end position="739"/>
    </location>
</feature>
<dbReference type="CDD" id="cd09563">
    <property type="entry name" value="SAM_liprin-beta1_2_repeat1"/>
    <property type="match status" value="1"/>
</dbReference>
<dbReference type="Pfam" id="PF07647">
    <property type="entry name" value="SAM_2"/>
    <property type="match status" value="1"/>
</dbReference>
<dbReference type="CDD" id="cd09566">
    <property type="entry name" value="SAM_liprin-beta1_2_repeat2"/>
    <property type="match status" value="1"/>
</dbReference>
<dbReference type="Gene3D" id="2.30.42.10">
    <property type="match status" value="7"/>
</dbReference>
<evidence type="ECO:0000256" key="1">
    <source>
        <dbReference type="ARBA" id="ARBA00007547"/>
    </source>
</evidence>
<dbReference type="Proteomes" id="UP000663829">
    <property type="component" value="Unassembled WGS sequence"/>
</dbReference>
<evidence type="ECO:0000313" key="9">
    <source>
        <dbReference type="EMBL" id="CAF3834264.1"/>
    </source>
</evidence>
<dbReference type="EMBL" id="CAJNOQ010004608">
    <property type="protein sequence ID" value="CAF1066680.1"/>
    <property type="molecule type" value="Genomic_DNA"/>
</dbReference>
<dbReference type="InterPro" id="IPR037617">
    <property type="entry name" value="LIPB1/2_SAM_1"/>
</dbReference>
<feature type="region of interest" description="Disordered" evidence="5">
    <location>
        <begin position="1267"/>
        <end position="1297"/>
    </location>
</feature>
<feature type="region of interest" description="Disordered" evidence="5">
    <location>
        <begin position="98"/>
        <end position="151"/>
    </location>
</feature>